<dbReference type="RefSeq" id="WP_350280889.1">
    <property type="nucleotide sequence ID" value="NZ_CP158165.1"/>
</dbReference>
<feature type="region of interest" description="Disordered" evidence="1">
    <location>
        <begin position="198"/>
        <end position="300"/>
    </location>
</feature>
<organism evidence="2">
    <name type="scientific">Kribbella sp. HUAS MG21</name>
    <dbReference type="NCBI Taxonomy" id="3160966"/>
    <lineage>
        <taxon>Bacteria</taxon>
        <taxon>Bacillati</taxon>
        <taxon>Actinomycetota</taxon>
        <taxon>Actinomycetes</taxon>
        <taxon>Propionibacteriales</taxon>
        <taxon>Kribbellaceae</taxon>
        <taxon>Kribbella</taxon>
    </lineage>
</organism>
<protein>
    <submittedName>
        <fullName evidence="2">2'-5' RNA ligase family protein</fullName>
    </submittedName>
</protein>
<dbReference type="EMBL" id="CP158165">
    <property type="protein sequence ID" value="XBV28116.1"/>
    <property type="molecule type" value="Genomic_DNA"/>
</dbReference>
<reference evidence="2" key="1">
    <citation type="submission" date="2024-06" db="EMBL/GenBank/DDBJ databases">
        <title>Kribbella sp. strain HUAS MG21 genome sequences.</title>
        <authorList>
            <person name="Mo P."/>
        </authorList>
    </citation>
    <scope>NUCLEOTIDE SEQUENCE</scope>
    <source>
        <strain evidence="2">HUAS MG21</strain>
    </source>
</reference>
<gene>
    <name evidence="2" type="ORF">ABN611_17170</name>
</gene>
<evidence type="ECO:0000313" key="2">
    <source>
        <dbReference type="EMBL" id="XBV28116.1"/>
    </source>
</evidence>
<name>A0AAU7TNA9_9ACTN</name>
<proteinExistence type="predicted"/>
<keyword evidence="2" id="KW-0436">Ligase</keyword>
<sequence>MIKEVRDHWYWRPNWRPGRSFYTWHILFPNDPVVTDLHAAYQGLVDSLPGISPVPLQWLHLTLQGIGFTDKVPETDLGLIIEAAQRRLEHFRPFEIQLGPAVVDEESLQLPVAPVDRLRRLRAQLRAAVTDVWGRDSVPELPELHPHVSLGYWNRPAPAEPLHQRVKALTGGTATTEVTHITLITLTRDNTHYKWTPYTALPLGEPPPHTLPPPPPPHQPKPPAPKPNPGARGRQPPTRGTPGRSDPSSDNTDVPHRPVRPARPPTVGHETPRSSSAAHTNHPGPPSGDNGTRTCGIGAD</sequence>
<accession>A0AAU7TNA9</accession>
<dbReference type="Pfam" id="PF13563">
    <property type="entry name" value="2_5_RNA_ligase2"/>
    <property type="match status" value="1"/>
</dbReference>
<dbReference type="AlphaFoldDB" id="A0AAU7TNA9"/>
<dbReference type="GO" id="GO:0016874">
    <property type="term" value="F:ligase activity"/>
    <property type="evidence" value="ECO:0007669"/>
    <property type="project" value="UniProtKB-KW"/>
</dbReference>
<dbReference type="Gene3D" id="3.90.1140.10">
    <property type="entry name" value="Cyclic phosphodiesterase"/>
    <property type="match status" value="1"/>
</dbReference>
<evidence type="ECO:0000256" key="1">
    <source>
        <dbReference type="SAM" id="MobiDB-lite"/>
    </source>
</evidence>
<feature type="compositionally biased region" description="Pro residues" evidence="1">
    <location>
        <begin position="204"/>
        <end position="228"/>
    </location>
</feature>
<dbReference type="SUPFAM" id="SSF55144">
    <property type="entry name" value="LigT-like"/>
    <property type="match status" value="1"/>
</dbReference>
<dbReference type="InterPro" id="IPR009097">
    <property type="entry name" value="Cyclic_Pdiesterase"/>
</dbReference>